<dbReference type="AlphaFoldDB" id="A0AAD6ZDA4"/>
<keyword evidence="3" id="KW-1185">Reference proteome</keyword>
<feature type="non-terminal residue" evidence="2">
    <location>
        <position position="120"/>
    </location>
</feature>
<accession>A0AAD6ZDA4</accession>
<evidence type="ECO:0000313" key="2">
    <source>
        <dbReference type="EMBL" id="KAJ7318057.1"/>
    </source>
</evidence>
<proteinExistence type="predicted"/>
<name>A0AAD6ZDA4_9AGAR</name>
<dbReference type="EMBL" id="JARIHO010000059">
    <property type="protein sequence ID" value="KAJ7318057.1"/>
    <property type="molecule type" value="Genomic_DNA"/>
</dbReference>
<protein>
    <submittedName>
        <fullName evidence="2">Uncharacterized protein</fullName>
    </submittedName>
</protein>
<organism evidence="2 3">
    <name type="scientific">Mycena albidolilacea</name>
    <dbReference type="NCBI Taxonomy" id="1033008"/>
    <lineage>
        <taxon>Eukaryota</taxon>
        <taxon>Fungi</taxon>
        <taxon>Dikarya</taxon>
        <taxon>Basidiomycota</taxon>
        <taxon>Agaricomycotina</taxon>
        <taxon>Agaricomycetes</taxon>
        <taxon>Agaricomycetidae</taxon>
        <taxon>Agaricales</taxon>
        <taxon>Marasmiineae</taxon>
        <taxon>Mycenaceae</taxon>
        <taxon>Mycena</taxon>
    </lineage>
</organism>
<reference evidence="2" key="1">
    <citation type="submission" date="2023-03" db="EMBL/GenBank/DDBJ databases">
        <title>Massive genome expansion in bonnet fungi (Mycena s.s.) driven by repeated elements and novel gene families across ecological guilds.</title>
        <authorList>
            <consortium name="Lawrence Berkeley National Laboratory"/>
            <person name="Harder C.B."/>
            <person name="Miyauchi S."/>
            <person name="Viragh M."/>
            <person name="Kuo A."/>
            <person name="Thoen E."/>
            <person name="Andreopoulos B."/>
            <person name="Lu D."/>
            <person name="Skrede I."/>
            <person name="Drula E."/>
            <person name="Henrissat B."/>
            <person name="Morin E."/>
            <person name="Kohler A."/>
            <person name="Barry K."/>
            <person name="LaButti K."/>
            <person name="Morin E."/>
            <person name="Salamov A."/>
            <person name="Lipzen A."/>
            <person name="Mereny Z."/>
            <person name="Hegedus B."/>
            <person name="Baldrian P."/>
            <person name="Stursova M."/>
            <person name="Weitz H."/>
            <person name="Taylor A."/>
            <person name="Grigoriev I.V."/>
            <person name="Nagy L.G."/>
            <person name="Martin F."/>
            <person name="Kauserud H."/>
        </authorList>
    </citation>
    <scope>NUCLEOTIDE SEQUENCE</scope>
    <source>
        <strain evidence="2">CBHHK002</strain>
    </source>
</reference>
<sequence length="120" mass="14004">FGVTKRRFRLMNVAPEYSVETQARIPCALAALHNFIRLHDPDDWADDGPGNGGPRNPTFTLREVDGDERRQFPEEELGRFITPVEKQRATEFRDSIARDMWEKYVEEGEEDEVEMDDDEM</sequence>
<dbReference type="Proteomes" id="UP001218218">
    <property type="component" value="Unassembled WGS sequence"/>
</dbReference>
<feature type="non-terminal residue" evidence="2">
    <location>
        <position position="1"/>
    </location>
</feature>
<gene>
    <name evidence="2" type="ORF">DFH08DRAFT_613367</name>
</gene>
<feature type="region of interest" description="Disordered" evidence="1">
    <location>
        <begin position="42"/>
        <end position="61"/>
    </location>
</feature>
<comment type="caution">
    <text evidence="2">The sequence shown here is derived from an EMBL/GenBank/DDBJ whole genome shotgun (WGS) entry which is preliminary data.</text>
</comment>
<evidence type="ECO:0000256" key="1">
    <source>
        <dbReference type="SAM" id="MobiDB-lite"/>
    </source>
</evidence>
<evidence type="ECO:0000313" key="3">
    <source>
        <dbReference type="Proteomes" id="UP001218218"/>
    </source>
</evidence>